<dbReference type="Proteomes" id="UP001305779">
    <property type="component" value="Unassembled WGS sequence"/>
</dbReference>
<evidence type="ECO:0000313" key="1">
    <source>
        <dbReference type="EMBL" id="KAK4505452.1"/>
    </source>
</evidence>
<sequence length="96" mass="10588">MQRIHASPSTVLSNPQNARILAEEIAKKAFSMLLKPEEEIDIKMSLLAGLRQWWRDVFRTEVNVLQVANAKTFEGLGEGAVGALRKGLVEGGEVVE</sequence>
<reference evidence="1 2" key="1">
    <citation type="journal article" date="2023" name="G3 (Bethesda)">
        <title>A chromosome-level genome assembly of Zasmidium syzygii isolated from banana leaves.</title>
        <authorList>
            <person name="van Westerhoven A.C."/>
            <person name="Mehrabi R."/>
            <person name="Talebi R."/>
            <person name="Steentjes M.B.F."/>
            <person name="Corcolon B."/>
            <person name="Chong P.A."/>
            <person name="Kema G.H.J."/>
            <person name="Seidl M.F."/>
        </authorList>
    </citation>
    <scope>NUCLEOTIDE SEQUENCE [LARGE SCALE GENOMIC DNA]</scope>
    <source>
        <strain evidence="1 2">P124</strain>
    </source>
</reference>
<organism evidence="1 2">
    <name type="scientific">Zasmidium cellare</name>
    <name type="common">Wine cellar mold</name>
    <name type="synonym">Racodium cellare</name>
    <dbReference type="NCBI Taxonomy" id="395010"/>
    <lineage>
        <taxon>Eukaryota</taxon>
        <taxon>Fungi</taxon>
        <taxon>Dikarya</taxon>
        <taxon>Ascomycota</taxon>
        <taxon>Pezizomycotina</taxon>
        <taxon>Dothideomycetes</taxon>
        <taxon>Dothideomycetidae</taxon>
        <taxon>Mycosphaerellales</taxon>
        <taxon>Mycosphaerellaceae</taxon>
        <taxon>Zasmidium</taxon>
    </lineage>
</organism>
<evidence type="ECO:0000313" key="2">
    <source>
        <dbReference type="Proteomes" id="UP001305779"/>
    </source>
</evidence>
<protein>
    <submittedName>
        <fullName evidence="1">Uncharacterized protein</fullName>
    </submittedName>
</protein>
<proteinExistence type="predicted"/>
<name>A0ABR0EV28_ZASCE</name>
<gene>
    <name evidence="1" type="ORF">PRZ48_003415</name>
</gene>
<accession>A0ABR0EV28</accession>
<dbReference type="EMBL" id="JAXOVC010000002">
    <property type="protein sequence ID" value="KAK4505452.1"/>
    <property type="molecule type" value="Genomic_DNA"/>
</dbReference>
<keyword evidence="2" id="KW-1185">Reference proteome</keyword>
<comment type="caution">
    <text evidence="1">The sequence shown here is derived from an EMBL/GenBank/DDBJ whole genome shotgun (WGS) entry which is preliminary data.</text>
</comment>